<organism evidence="1">
    <name type="scientific">Rhizophora mucronata</name>
    <name type="common">Asiatic mangrove</name>
    <dbReference type="NCBI Taxonomy" id="61149"/>
    <lineage>
        <taxon>Eukaryota</taxon>
        <taxon>Viridiplantae</taxon>
        <taxon>Streptophyta</taxon>
        <taxon>Embryophyta</taxon>
        <taxon>Tracheophyta</taxon>
        <taxon>Spermatophyta</taxon>
        <taxon>Magnoliopsida</taxon>
        <taxon>eudicotyledons</taxon>
        <taxon>Gunneridae</taxon>
        <taxon>Pentapetalae</taxon>
        <taxon>rosids</taxon>
        <taxon>fabids</taxon>
        <taxon>Malpighiales</taxon>
        <taxon>Rhizophoraceae</taxon>
        <taxon>Rhizophora</taxon>
    </lineage>
</organism>
<dbReference type="EMBL" id="GGEC01025591">
    <property type="protein sequence ID" value="MBX06075.1"/>
    <property type="molecule type" value="Transcribed_RNA"/>
</dbReference>
<evidence type="ECO:0000313" key="1">
    <source>
        <dbReference type="EMBL" id="MBX06075.1"/>
    </source>
</evidence>
<accession>A0A2P2KK31</accession>
<proteinExistence type="predicted"/>
<reference evidence="1" key="1">
    <citation type="submission" date="2018-02" db="EMBL/GenBank/DDBJ databases">
        <title>Rhizophora mucronata_Transcriptome.</title>
        <authorList>
            <person name="Meera S.P."/>
            <person name="Sreeshan A."/>
            <person name="Augustine A."/>
        </authorList>
    </citation>
    <scope>NUCLEOTIDE SEQUENCE</scope>
    <source>
        <tissue evidence="1">Leaf</tissue>
    </source>
</reference>
<dbReference type="AlphaFoldDB" id="A0A2P2KK31"/>
<protein>
    <submittedName>
        <fullName evidence="1">Anthranilate synthase alpha subunit 2ic-like isoform X3</fullName>
    </submittedName>
</protein>
<sequence>MLFSLQDSLPVCFTCHARFLQFRAKKMSEQLYLTRE</sequence>
<name>A0A2P2KK31_RHIMU</name>